<reference evidence="3" key="1">
    <citation type="submission" date="2016-05" db="EMBL/GenBank/DDBJ databases">
        <authorList>
            <person name="Naeem Raeece"/>
        </authorList>
    </citation>
    <scope>NUCLEOTIDE SEQUENCE [LARGE SCALE GENOMIC DNA]</scope>
</reference>
<dbReference type="EMBL" id="FLQU01000930">
    <property type="protein sequence ID" value="SBS90435.1"/>
    <property type="molecule type" value="Genomic_DNA"/>
</dbReference>
<evidence type="ECO:0000313" key="2">
    <source>
        <dbReference type="EMBL" id="SBS90435.1"/>
    </source>
</evidence>
<feature type="transmembrane region" description="Helical" evidence="1">
    <location>
        <begin position="241"/>
        <end position="262"/>
    </location>
</feature>
<organism evidence="2 3">
    <name type="scientific">Plasmodium ovale curtisi</name>
    <dbReference type="NCBI Taxonomy" id="864141"/>
    <lineage>
        <taxon>Eukaryota</taxon>
        <taxon>Sar</taxon>
        <taxon>Alveolata</taxon>
        <taxon>Apicomplexa</taxon>
        <taxon>Aconoidasida</taxon>
        <taxon>Haemosporida</taxon>
        <taxon>Plasmodiidae</taxon>
        <taxon>Plasmodium</taxon>
        <taxon>Plasmodium (Plasmodium)</taxon>
    </lineage>
</organism>
<dbReference type="AlphaFoldDB" id="A0A1A8WF53"/>
<keyword evidence="1" id="KW-1133">Transmembrane helix</keyword>
<protein>
    <submittedName>
        <fullName evidence="2">PIR Superfamily Protein</fullName>
    </submittedName>
</protein>
<dbReference type="InterPro" id="IPR008780">
    <property type="entry name" value="Plasmodium_Vir"/>
</dbReference>
<keyword evidence="1" id="KW-0472">Membrane</keyword>
<evidence type="ECO:0000313" key="3">
    <source>
        <dbReference type="Proteomes" id="UP000078560"/>
    </source>
</evidence>
<dbReference type="Pfam" id="PF05795">
    <property type="entry name" value="Plasmodium_Vir"/>
    <property type="match status" value="2"/>
</dbReference>
<accession>A0A1A8WF53</accession>
<evidence type="ECO:0000256" key="1">
    <source>
        <dbReference type="SAM" id="Phobius"/>
    </source>
</evidence>
<gene>
    <name evidence="2" type="ORF">POVCU2_0061340</name>
</gene>
<name>A0A1A8WF53_PLAOA</name>
<proteinExistence type="predicted"/>
<dbReference type="Proteomes" id="UP000078560">
    <property type="component" value="Unassembled WGS sequence"/>
</dbReference>
<keyword evidence="1" id="KW-0812">Transmembrane</keyword>
<sequence length="308" mass="36450">MSPSQGYEEYCSYDEYKDFKKNLESFNPEANDGYKEDCFSILNGTIKGDQNILGYFRKLKQYLEKYNNNNSCKTSNCCRYINYWLNDKARNLDKLNKTHFHFFKKYAECEGNEKTFKCTSDIYLQSDEEYTPMNELYELYDAYYIYSGIDKKPQVICTYANDFAKKHNKIVYKCNHQENNNMCYEIETVRKLFETNMMETRKICQDNLENLLPIPDAYATEKINASEFLRSISPIPVVPSIIGISLILLFLYKFTPFGSLLLSKLNKNRIISNNLDEQTQEFLYNSEEENSNYRKRSYNISYKSIDIS</sequence>